<protein>
    <recommendedName>
        <fullName evidence="2">histone deacetylase</fullName>
        <ecNumber evidence="2">3.5.1.98</ecNumber>
    </recommendedName>
</protein>
<dbReference type="GO" id="GO:0032221">
    <property type="term" value="C:Rpd3S complex"/>
    <property type="evidence" value="ECO:0007669"/>
    <property type="project" value="UniProtKB-ARBA"/>
</dbReference>
<feature type="region of interest" description="Disordered" evidence="10">
    <location>
        <begin position="502"/>
        <end position="526"/>
    </location>
</feature>
<keyword evidence="4" id="KW-0378">Hydrolase</keyword>
<feature type="compositionally biased region" description="Acidic residues" evidence="10">
    <location>
        <begin position="362"/>
        <end position="374"/>
    </location>
</feature>
<feature type="compositionally biased region" description="Low complexity" evidence="10">
    <location>
        <begin position="654"/>
        <end position="665"/>
    </location>
</feature>
<dbReference type="InterPro" id="IPR003084">
    <property type="entry name" value="HDAC_I/II"/>
</dbReference>
<evidence type="ECO:0000256" key="8">
    <source>
        <dbReference type="ARBA" id="ARBA00023242"/>
    </source>
</evidence>
<dbReference type="InterPro" id="IPR000286">
    <property type="entry name" value="HDACs"/>
</dbReference>
<sequence length="741" mass="80150">MKPTRIRMCHSLVMNYGLYNKMEIFRAKPATKREMSQFHTDDYVDFLARITPENMNLFAKEQVKYNVGDDCPVFDGLFEYCSISAGGSMEGAARLSRDKCDIAINWAGGLHHAKKAEASGFCYINDIVLGILELLRYHKRVLYIDIDVHHGDGVEEAFYTTDRVMTVSLHKYGEFFPGTGGVRDRGIGGGKGYSVNVPLHDGINDASYASIFQPVIQRVVEWYQPCAIVLQCGSDSLSGDKLGGFNLSMKGHAECVKFVKSFGLPLLLLGGGGYTMRNVARAWCYETGLAAGVELGHKLPINEYFSYFGPDYELDVQSSNMDDLNTPEYLQKLKSSIFDQMRDKSASPSVQIHQTPVMPHDEMDDAEFEDEEDPNDRKIRRLMDQRIAPETELSDSEDESAPTGAPRRDRRSHRSNGPVSIMNGLYDAKGKSRATASPPRSIPSPKIHSTTHDTIDTINNTSSINGINDVGDLNSAQPDIPSYTSSVIPLPVLEPAELISTTTKPDEPMSSAETLPQDPTEPLPTPVVENVNPVLSPTTTTTSIAIDTPAAVSALAPTPAFIPDQVPTSKPAPITTSITEESADPPAAESQHEPSAAVPASIGVEHPLSTPSATAVTASAPVAIPIQPITAESVAEPEPKPEAQSESEPRVEPEPVVFPESSVVSNGDGSNPILPERVPTLDETMTGVEESAKTSIIGADASVSTGVSANVDDNLNGMEDGELEEGELRQDGDKDEDVEMA</sequence>
<dbReference type="InterPro" id="IPR023696">
    <property type="entry name" value="Ureohydrolase_dom_sf"/>
</dbReference>
<dbReference type="GO" id="GO:0141221">
    <property type="term" value="F:histone deacetylase activity, hydrolytic mechanism"/>
    <property type="evidence" value="ECO:0007669"/>
    <property type="project" value="UniProtKB-EC"/>
</dbReference>
<dbReference type="EMBL" id="LN483332">
    <property type="protein sequence ID" value="CED85106.1"/>
    <property type="molecule type" value="Genomic_DNA"/>
</dbReference>
<name>A0A0F7SUD3_PHARH</name>
<feature type="domain" description="Histone deacetylase" evidence="11">
    <location>
        <begin position="1"/>
        <end position="287"/>
    </location>
</feature>
<dbReference type="SUPFAM" id="SSF52768">
    <property type="entry name" value="Arginase/deacetylase"/>
    <property type="match status" value="1"/>
</dbReference>
<feature type="compositionally biased region" description="Basic and acidic residues" evidence="10">
    <location>
        <begin position="375"/>
        <end position="389"/>
    </location>
</feature>
<dbReference type="GO" id="GO:0070210">
    <property type="term" value="C:Rpd3L-Expanded complex"/>
    <property type="evidence" value="ECO:0007669"/>
    <property type="project" value="TreeGrafter"/>
</dbReference>
<evidence type="ECO:0000256" key="3">
    <source>
        <dbReference type="ARBA" id="ARBA00022491"/>
    </source>
</evidence>
<feature type="compositionally biased region" description="Polar residues" evidence="10">
    <location>
        <begin position="702"/>
        <end position="713"/>
    </location>
</feature>
<dbReference type="PRINTS" id="PR01270">
    <property type="entry name" value="HDASUPER"/>
</dbReference>
<dbReference type="AlphaFoldDB" id="A0A0F7SUD3"/>
<proteinExistence type="inferred from homology"/>
<dbReference type="PRINTS" id="PR01271">
    <property type="entry name" value="HISDACETLASE"/>
</dbReference>
<dbReference type="EC" id="3.5.1.98" evidence="2"/>
<evidence type="ECO:0000256" key="10">
    <source>
        <dbReference type="SAM" id="MobiDB-lite"/>
    </source>
</evidence>
<keyword evidence="5" id="KW-0156">Chromatin regulator</keyword>
<evidence type="ECO:0000256" key="1">
    <source>
        <dbReference type="ARBA" id="ARBA00004123"/>
    </source>
</evidence>
<evidence type="ECO:0000256" key="5">
    <source>
        <dbReference type="ARBA" id="ARBA00022853"/>
    </source>
</evidence>
<dbReference type="InterPro" id="IPR023801">
    <property type="entry name" value="His_deacetylse_dom"/>
</dbReference>
<evidence type="ECO:0000259" key="11">
    <source>
        <dbReference type="Pfam" id="PF00850"/>
    </source>
</evidence>
<evidence type="ECO:0000256" key="7">
    <source>
        <dbReference type="ARBA" id="ARBA00023163"/>
    </source>
</evidence>
<evidence type="ECO:0000256" key="9">
    <source>
        <dbReference type="ARBA" id="ARBA00061569"/>
    </source>
</evidence>
<evidence type="ECO:0000256" key="2">
    <source>
        <dbReference type="ARBA" id="ARBA00012111"/>
    </source>
</evidence>
<accession>A0A0F7SUD3</accession>
<keyword evidence="8" id="KW-0539">Nucleus</keyword>
<comment type="subcellular location">
    <subcellularLocation>
        <location evidence="1">Nucleus</location>
    </subcellularLocation>
</comment>
<reference evidence="12" key="1">
    <citation type="submission" date="2014-08" db="EMBL/GenBank/DDBJ databases">
        <authorList>
            <person name="Sharma Rahul"/>
            <person name="Thines Marco"/>
        </authorList>
    </citation>
    <scope>NUCLEOTIDE SEQUENCE</scope>
</reference>
<dbReference type="Gene3D" id="3.40.800.20">
    <property type="entry name" value="Histone deacetylase domain"/>
    <property type="match status" value="1"/>
</dbReference>
<evidence type="ECO:0000256" key="4">
    <source>
        <dbReference type="ARBA" id="ARBA00022801"/>
    </source>
</evidence>
<feature type="region of interest" description="Disordered" evidence="10">
    <location>
        <begin position="628"/>
        <end position="741"/>
    </location>
</feature>
<evidence type="ECO:0000256" key="6">
    <source>
        <dbReference type="ARBA" id="ARBA00023015"/>
    </source>
</evidence>
<dbReference type="Pfam" id="PF00850">
    <property type="entry name" value="Hist_deacetyl"/>
    <property type="match status" value="1"/>
</dbReference>
<dbReference type="GO" id="GO:0031507">
    <property type="term" value="P:heterochromatin formation"/>
    <property type="evidence" value="ECO:0007669"/>
    <property type="project" value="TreeGrafter"/>
</dbReference>
<evidence type="ECO:0000313" key="12">
    <source>
        <dbReference type="EMBL" id="CED85106.1"/>
    </source>
</evidence>
<dbReference type="InterPro" id="IPR037138">
    <property type="entry name" value="His_deacetylse_dom_sf"/>
</dbReference>
<keyword evidence="6" id="KW-0805">Transcription regulation</keyword>
<keyword evidence="3" id="KW-0678">Repressor</keyword>
<organism evidence="12">
    <name type="scientific">Phaffia rhodozyma</name>
    <name type="common">Yeast</name>
    <name type="synonym">Xanthophyllomyces dendrorhous</name>
    <dbReference type="NCBI Taxonomy" id="264483"/>
    <lineage>
        <taxon>Eukaryota</taxon>
        <taxon>Fungi</taxon>
        <taxon>Dikarya</taxon>
        <taxon>Basidiomycota</taxon>
        <taxon>Agaricomycotina</taxon>
        <taxon>Tremellomycetes</taxon>
        <taxon>Cystofilobasidiales</taxon>
        <taxon>Mrakiaceae</taxon>
        <taxon>Phaffia</taxon>
    </lineage>
</organism>
<keyword evidence="7" id="KW-0804">Transcription</keyword>
<feature type="region of interest" description="Disordered" evidence="10">
    <location>
        <begin position="341"/>
        <end position="455"/>
    </location>
</feature>
<dbReference type="FunFam" id="3.40.800.20:FF:000001">
    <property type="entry name" value="Histone deacetylase"/>
    <property type="match status" value="1"/>
</dbReference>
<comment type="similarity">
    <text evidence="9">Belongs to the histone deacetylase family. HD Type 1 subfamily.</text>
</comment>
<dbReference type="PANTHER" id="PTHR10625">
    <property type="entry name" value="HISTONE DEACETYLASE HDAC1-RELATED"/>
    <property type="match status" value="1"/>
</dbReference>
<feature type="region of interest" description="Disordered" evidence="10">
    <location>
        <begin position="560"/>
        <end position="598"/>
    </location>
</feature>
<feature type="compositionally biased region" description="Basic and acidic residues" evidence="10">
    <location>
        <begin position="637"/>
        <end position="653"/>
    </location>
</feature>
<dbReference type="PANTHER" id="PTHR10625:SF10">
    <property type="entry name" value="HISTONE DEACETYLASE HDAC1"/>
    <property type="match status" value="1"/>
</dbReference>